<evidence type="ECO:0000256" key="2">
    <source>
        <dbReference type="ARBA" id="ARBA00004127"/>
    </source>
</evidence>
<reference evidence="14" key="1">
    <citation type="submission" date="2022-12" db="EMBL/GenBank/DDBJ databases">
        <title>Draft genome assemblies for two species of Escallonia (Escalloniales).</title>
        <authorList>
            <person name="Chanderbali A."/>
            <person name="Dervinis C."/>
            <person name="Anghel I."/>
            <person name="Soltis D."/>
            <person name="Soltis P."/>
            <person name="Zapata F."/>
        </authorList>
    </citation>
    <scope>NUCLEOTIDE SEQUENCE</scope>
    <source>
        <strain evidence="14">UCBG64.0493</strain>
        <tissue evidence="14">Leaf</tissue>
    </source>
</reference>
<sequence>MKSSPGTWVDPLLLFLFAFFSTTPLASSSALAKASYSAHCGTIIPESPPTDYAQITYPSLDSQTTSYAGGGRILATKNSSSKPPFQFRTIESAYRTSTPGVYAIQAFLTFRSPSFFVLRNTSRAQARRNRRHSGSLRFVLTGFWSEPTAKLCMVGTASWFSDSLGRYVNLEAVLKLNYANISTMLSSLVSGTLESFSGSPGDSTYFEPVSILSFPAMSQYKYTDLPDTYHGACSGGIDFPPSSSLGIQKRDVCSKLSWPRYTTFMLYHPLNCSSCTAFGGNFGYLPTRMSLHALECSDEEMKLRYLIEFPNGTRFDWYYQSFDPNTTLIGEGSWDSRWNRLCIVACRILKNSTDSRVGDCSIRLSLRYPSVWSIKQSVSVEGQIWTNKSVNDPRYFDRITFQSSEDNMMRVLGLKYEYTLLDRVRSCAMRKPIKNKVQKYPSAYSYEMRFDMSVTDSKSRSGWGYAVPNSVGDHFYEPYATATPASTDDYGELHRAPIVDLRSRHDNPLNISYKISLYINHGSIDSAGGISSVNSSSSPNDVYDISAEGVYDGETGHLCMVGCRNLASFATNLRIDPWDCEILVNFYFPPVNEGNGSSGFIMGSIESTRKRDEPLYFGHWNISSNVFYTATARQSAWRMDLEIIMVLVSKTLACLFIRSQLLHVKRHADVLPFVSLVMLTFLTLSHMIPLLLNFEALFVDNHSRQSLLLGSGGWLEVNEVIVRVVTMVTFLLQFRVLQLVWTALLGSGNENGFWISQKKSLYASLPMYILGALIALFLNWKRENTYHGEQLEASNSVTELSSLWAGLRSYSGLVLDGFLLPQILLNLFQNSRQSALSHSFYIGITFIRLLPHGYDLYRAHSFVNSHFDGSYIYANPHADFYSAAWDVITPLLGMIFAVIIYVQQRSGGHTMLPQRFRETEIYERVPITGS</sequence>
<name>A0AA88X5L0_9ASTE</name>
<comment type="caution">
    <text evidence="14">The sequence shown here is derived from an EMBL/GenBank/DDBJ whole genome shotgun (WGS) entry which is preliminary data.</text>
</comment>
<dbReference type="InterPro" id="IPR057425">
    <property type="entry name" value="DUF2921_N"/>
</dbReference>
<feature type="transmembrane region" description="Helical" evidence="10">
    <location>
        <begin position="880"/>
        <end position="902"/>
    </location>
</feature>
<evidence type="ECO:0000256" key="10">
    <source>
        <dbReference type="SAM" id="Phobius"/>
    </source>
</evidence>
<evidence type="ECO:0000259" key="13">
    <source>
        <dbReference type="Pfam" id="PF25333"/>
    </source>
</evidence>
<evidence type="ECO:0000256" key="6">
    <source>
        <dbReference type="ARBA" id="ARBA00022692"/>
    </source>
</evidence>
<keyword evidence="11" id="KW-0732">Signal</keyword>
<evidence type="ECO:0000256" key="1">
    <source>
        <dbReference type="ARBA" id="ARBA00000900"/>
    </source>
</evidence>
<dbReference type="InterPro" id="IPR021319">
    <property type="entry name" value="DUF2921"/>
</dbReference>
<feature type="domain" description="SWEET-like" evidence="12">
    <location>
        <begin position="633"/>
        <end position="916"/>
    </location>
</feature>
<dbReference type="GO" id="GO:0012505">
    <property type="term" value="C:endomembrane system"/>
    <property type="evidence" value="ECO:0007669"/>
    <property type="project" value="UniProtKB-SubCell"/>
</dbReference>
<protein>
    <recommendedName>
        <fullName evidence="4">RING-type E3 ubiquitin transferase</fullName>
        <ecNumber evidence="4">2.3.2.27</ecNumber>
    </recommendedName>
</protein>
<proteinExistence type="predicted"/>
<keyword evidence="7" id="KW-0833">Ubl conjugation pathway</keyword>
<keyword evidence="15" id="KW-1185">Reference proteome</keyword>
<feature type="domain" description="DUF2921" evidence="13">
    <location>
        <begin position="434"/>
        <end position="618"/>
    </location>
</feature>
<feature type="transmembrane region" description="Helical" evidence="10">
    <location>
        <begin position="761"/>
        <end position="780"/>
    </location>
</feature>
<gene>
    <name evidence="14" type="ORF">RJ639_028500</name>
</gene>
<accession>A0AA88X5L0</accession>
<comment type="subcellular location">
    <subcellularLocation>
        <location evidence="2">Endomembrane system</location>
        <topology evidence="2">Multi-pass membrane protein</topology>
    </subcellularLocation>
</comment>
<dbReference type="GO" id="GO:0061630">
    <property type="term" value="F:ubiquitin protein ligase activity"/>
    <property type="evidence" value="ECO:0007669"/>
    <property type="project" value="UniProtKB-EC"/>
</dbReference>
<dbReference type="PANTHER" id="PTHR33389:SF18">
    <property type="entry name" value="OS01G0677900 PROTEIN"/>
    <property type="match status" value="1"/>
</dbReference>
<dbReference type="AlphaFoldDB" id="A0AA88X5L0"/>
<feature type="chain" id="PRO_5041651471" description="RING-type E3 ubiquitin transferase" evidence="11">
    <location>
        <begin position="29"/>
        <end position="930"/>
    </location>
</feature>
<comment type="pathway">
    <text evidence="3">Protein modification; protein ubiquitination.</text>
</comment>
<keyword evidence="8 10" id="KW-1133">Transmembrane helix</keyword>
<evidence type="ECO:0000256" key="11">
    <source>
        <dbReference type="SAM" id="SignalP"/>
    </source>
</evidence>
<dbReference type="EC" id="2.3.2.27" evidence="4"/>
<dbReference type="EMBL" id="JAVXUP010000084">
    <property type="protein sequence ID" value="KAK3039049.1"/>
    <property type="molecule type" value="Genomic_DNA"/>
</dbReference>
<feature type="transmembrane region" description="Helical" evidence="10">
    <location>
        <begin position="641"/>
        <end position="658"/>
    </location>
</feature>
<comment type="catalytic activity">
    <reaction evidence="1">
        <text>S-ubiquitinyl-[E2 ubiquitin-conjugating enzyme]-L-cysteine + [acceptor protein]-L-lysine = [E2 ubiquitin-conjugating enzyme]-L-cysteine + N(6)-ubiquitinyl-[acceptor protein]-L-lysine.</text>
        <dbReference type="EC" id="2.3.2.27"/>
    </reaction>
</comment>
<evidence type="ECO:0000256" key="5">
    <source>
        <dbReference type="ARBA" id="ARBA00022679"/>
    </source>
</evidence>
<evidence type="ECO:0000256" key="4">
    <source>
        <dbReference type="ARBA" id="ARBA00012483"/>
    </source>
</evidence>
<dbReference type="Pfam" id="PF11145">
    <property type="entry name" value="DUF2921"/>
    <property type="match status" value="1"/>
</dbReference>
<feature type="domain" description="DUF2921" evidence="13">
    <location>
        <begin position="273"/>
        <end position="400"/>
    </location>
</feature>
<keyword evidence="6 10" id="KW-0812">Transmembrane</keyword>
<feature type="transmembrane region" description="Helical" evidence="10">
    <location>
        <begin position="670"/>
        <end position="692"/>
    </location>
</feature>
<keyword evidence="9 10" id="KW-0472">Membrane</keyword>
<feature type="domain" description="DUF2921" evidence="13">
    <location>
        <begin position="36"/>
        <end position="210"/>
    </location>
</feature>
<evidence type="ECO:0000256" key="7">
    <source>
        <dbReference type="ARBA" id="ARBA00022786"/>
    </source>
</evidence>
<evidence type="ECO:0000256" key="9">
    <source>
        <dbReference type="ARBA" id="ARBA00023136"/>
    </source>
</evidence>
<evidence type="ECO:0000313" key="15">
    <source>
        <dbReference type="Proteomes" id="UP001188597"/>
    </source>
</evidence>
<dbReference type="Proteomes" id="UP001188597">
    <property type="component" value="Unassembled WGS sequence"/>
</dbReference>
<keyword evidence="5" id="KW-0808">Transferase</keyword>
<evidence type="ECO:0000313" key="14">
    <source>
        <dbReference type="EMBL" id="KAK3039049.1"/>
    </source>
</evidence>
<feature type="transmembrane region" description="Helical" evidence="10">
    <location>
        <begin position="840"/>
        <end position="860"/>
    </location>
</feature>
<dbReference type="Pfam" id="PF25333">
    <property type="entry name" value="DUF2921_N"/>
    <property type="match status" value="3"/>
</dbReference>
<evidence type="ECO:0000256" key="3">
    <source>
        <dbReference type="ARBA" id="ARBA00004906"/>
    </source>
</evidence>
<organism evidence="14 15">
    <name type="scientific">Escallonia herrerae</name>
    <dbReference type="NCBI Taxonomy" id="1293975"/>
    <lineage>
        <taxon>Eukaryota</taxon>
        <taxon>Viridiplantae</taxon>
        <taxon>Streptophyta</taxon>
        <taxon>Embryophyta</taxon>
        <taxon>Tracheophyta</taxon>
        <taxon>Spermatophyta</taxon>
        <taxon>Magnoliopsida</taxon>
        <taxon>eudicotyledons</taxon>
        <taxon>Gunneridae</taxon>
        <taxon>Pentapetalae</taxon>
        <taxon>asterids</taxon>
        <taxon>campanulids</taxon>
        <taxon>Escalloniales</taxon>
        <taxon>Escalloniaceae</taxon>
        <taxon>Escallonia</taxon>
    </lineage>
</organism>
<feature type="signal peptide" evidence="11">
    <location>
        <begin position="1"/>
        <end position="28"/>
    </location>
</feature>
<evidence type="ECO:0000256" key="8">
    <source>
        <dbReference type="ARBA" id="ARBA00022989"/>
    </source>
</evidence>
<evidence type="ECO:0000259" key="12">
    <source>
        <dbReference type="Pfam" id="PF11145"/>
    </source>
</evidence>
<dbReference type="PANTHER" id="PTHR33389">
    <property type="entry name" value="FAMILY PROTEIN, PUTATIVE (DUF2921)-RELATED"/>
    <property type="match status" value="1"/>
</dbReference>